<evidence type="ECO:0000259" key="5">
    <source>
        <dbReference type="PROSITE" id="PS01124"/>
    </source>
</evidence>
<dbReference type="SMART" id="SM00342">
    <property type="entry name" value="HTH_ARAC"/>
    <property type="match status" value="1"/>
</dbReference>
<dbReference type="GO" id="GO:0003700">
    <property type="term" value="F:DNA-binding transcription factor activity"/>
    <property type="evidence" value="ECO:0007669"/>
    <property type="project" value="InterPro"/>
</dbReference>
<organism evidence="6 7">
    <name type="scientific">Lacinutrix neustonica</name>
    <dbReference type="NCBI Taxonomy" id="2980107"/>
    <lineage>
        <taxon>Bacteria</taxon>
        <taxon>Pseudomonadati</taxon>
        <taxon>Bacteroidota</taxon>
        <taxon>Flavobacteriia</taxon>
        <taxon>Flavobacteriales</taxon>
        <taxon>Flavobacteriaceae</taxon>
        <taxon>Lacinutrix</taxon>
    </lineage>
</organism>
<keyword evidence="7" id="KW-1185">Reference proteome</keyword>
<evidence type="ECO:0000256" key="1">
    <source>
        <dbReference type="ARBA" id="ARBA00023015"/>
    </source>
</evidence>
<dbReference type="Pfam" id="PF12833">
    <property type="entry name" value="HTH_18"/>
    <property type="match status" value="1"/>
</dbReference>
<keyword evidence="2" id="KW-0238">DNA-binding</keyword>
<dbReference type="Proteomes" id="UP001164705">
    <property type="component" value="Chromosome"/>
</dbReference>
<keyword evidence="4" id="KW-0812">Transmembrane</keyword>
<proteinExistence type="predicted"/>
<evidence type="ECO:0000313" key="7">
    <source>
        <dbReference type="Proteomes" id="UP001164705"/>
    </source>
</evidence>
<feature type="domain" description="HTH araC/xylS-type" evidence="5">
    <location>
        <begin position="456"/>
        <end position="564"/>
    </location>
</feature>
<reference evidence="6" key="1">
    <citation type="submission" date="2022-11" db="EMBL/GenBank/DDBJ databases">
        <title>Lacinutrix neustonica HL-RS19T sp. nov., isolated from the surface microlayer sample of brackish Lake Shihwa.</title>
        <authorList>
            <person name="Choi J.Y."/>
            <person name="Hwang C.Y."/>
        </authorList>
    </citation>
    <scope>NUCLEOTIDE SEQUENCE</scope>
    <source>
        <strain evidence="6">HL-RS19</strain>
    </source>
</reference>
<dbReference type="InterPro" id="IPR011990">
    <property type="entry name" value="TPR-like_helical_dom_sf"/>
</dbReference>
<dbReference type="PROSITE" id="PS01124">
    <property type="entry name" value="HTH_ARAC_FAMILY_2"/>
    <property type="match status" value="1"/>
</dbReference>
<evidence type="ECO:0000256" key="3">
    <source>
        <dbReference type="ARBA" id="ARBA00023163"/>
    </source>
</evidence>
<dbReference type="GO" id="GO:0043565">
    <property type="term" value="F:sequence-specific DNA binding"/>
    <property type="evidence" value="ECO:0007669"/>
    <property type="project" value="InterPro"/>
</dbReference>
<evidence type="ECO:0000313" key="6">
    <source>
        <dbReference type="EMBL" id="WAC01021.1"/>
    </source>
</evidence>
<keyword evidence="1" id="KW-0805">Transcription regulation</keyword>
<dbReference type="Gene3D" id="1.10.10.60">
    <property type="entry name" value="Homeodomain-like"/>
    <property type="match status" value="2"/>
</dbReference>
<dbReference type="PANTHER" id="PTHR43280">
    <property type="entry name" value="ARAC-FAMILY TRANSCRIPTIONAL REGULATOR"/>
    <property type="match status" value="1"/>
</dbReference>
<protein>
    <submittedName>
        <fullName evidence="6">Helix-turn-helix domain-containing protein</fullName>
    </submittedName>
</protein>
<keyword evidence="4" id="KW-1133">Transmembrane helix</keyword>
<dbReference type="PANTHER" id="PTHR43280:SF2">
    <property type="entry name" value="HTH-TYPE TRANSCRIPTIONAL REGULATOR EXSA"/>
    <property type="match status" value="1"/>
</dbReference>
<dbReference type="InterPro" id="IPR009057">
    <property type="entry name" value="Homeodomain-like_sf"/>
</dbReference>
<feature type="transmembrane region" description="Helical" evidence="4">
    <location>
        <begin position="371"/>
        <end position="389"/>
    </location>
</feature>
<keyword evidence="3" id="KW-0804">Transcription</keyword>
<dbReference type="SUPFAM" id="SSF46689">
    <property type="entry name" value="Homeodomain-like"/>
    <property type="match status" value="1"/>
</dbReference>
<sequence>MAFKNKSAFLFLAILFVIVASCKKEDLFKEENQHYRDQIKKTIYNNPNKAITLSDSFLIKSKSINNVEGIILSNTYKAVAYDVLNILDSTIHYYKKTLKSIDNPIDIIQYKYSIARIYERQYKYQNALDIYIEALILAKKKNFISVIEVLRSAIKEIEYILLDNEKALHLYLVRYNETKGKIGNTDLKFNRKNLIQAYLKANKIDAAFNLIKEGILEADDNKNLEFQYYLYELEARAYIKKQELLLAINSIHEATKKAILLGNIGFQNEAKYTTAVIKGKQGKYDEQIELLKSIIEKTAKNKTAQLTKYYKLLAEAYKSLGENDLHINYRDKYDAGYSKISKEKSKIISNIHKVFLEEEKQETKQQILKKWYWVTAFIVLFCVSTFVYLRNKKTQKRNKKLFNELMLKVDAYEKENVPVVENTKSKIKGDEVNSVAHEALDEETSSIYIIDDEKVNEILVKLKNLEDQQYFLRQDCTLHNMAKRLKTNTSYLSKVVNNHLNKTFSTYINELRINYAIIELKKNKQLRAYSTKAIAQELGYKKANSFSKYFKEATGITPAVYIKNIKELS</sequence>
<gene>
    <name evidence="6" type="ORF">N7U66_12630</name>
</gene>
<keyword evidence="4" id="KW-0472">Membrane</keyword>
<dbReference type="AlphaFoldDB" id="A0A9E8MTX4"/>
<dbReference type="KEGG" id="lnu:N7U66_12630"/>
<evidence type="ECO:0000256" key="2">
    <source>
        <dbReference type="ARBA" id="ARBA00023125"/>
    </source>
</evidence>
<dbReference type="InterPro" id="IPR018060">
    <property type="entry name" value="HTH_AraC"/>
</dbReference>
<accession>A0A9E8MTX4</accession>
<name>A0A9E8MTX4_9FLAO</name>
<dbReference type="EMBL" id="CP113088">
    <property type="protein sequence ID" value="WAC01021.1"/>
    <property type="molecule type" value="Genomic_DNA"/>
</dbReference>
<dbReference type="RefSeq" id="WP_267675569.1">
    <property type="nucleotide sequence ID" value="NZ_CP113088.1"/>
</dbReference>
<evidence type="ECO:0000256" key="4">
    <source>
        <dbReference type="SAM" id="Phobius"/>
    </source>
</evidence>
<dbReference type="Gene3D" id="1.25.40.10">
    <property type="entry name" value="Tetratricopeptide repeat domain"/>
    <property type="match status" value="1"/>
</dbReference>
<dbReference type="PROSITE" id="PS51257">
    <property type="entry name" value="PROKAR_LIPOPROTEIN"/>
    <property type="match status" value="1"/>
</dbReference>